<sequence length="1801" mass="200130">MGFLLVILVKLILVTDFLWGQNSCDNKSCYPSIGDLLVGRSEQLTASSTCGLSGIQKYCIIGYLEDEQKCFTCDSRYPYHPVFQANSHLIENVITTFETDKKKWWQSENGVDHVSIRLDLENVFQFSHFILTFKTFRPAAMLVERSADYGQTWKVFRYFAHDCAASFPNIPSRPAGRVGDVVCDSRYSDIEPSTEGEVVFKALDPSFDIEDPYAPYVQELITFTNLRINFTKLHTLGDTLLGQKQQNPLEKYYYALYEMVVRGSCFCNGHASYCGPVPNLRGDVFYEPGMVHGNCLCEHNTEGLSCERCKDFYNDAPWRPAEGSQENACRKCECNGHSESCHFDMAVYLSNNRISGGVCEDCQHNTMGQHCDQCTFFYYQDPQKTISDSHACVPCDCDPAGSLYNGLCEGHTDPVRETIAGQCHCKENVEGVRCDKCKPNYYGMSESDPLGCQPCNCDPSGILAFSVCDPVTGECLCQQFATGQHCEQCLQGYWGLGSNLYGCSPCDCDIGGAHNNLCAPTDGQCDCLPNLVGRRCTEPAAGYFFLPLDYYIYEAEDSEPLPGSSPLIQPTVMPRCDIYFRQKGYDFIVENGKIILNRSKKRGIRKAMVGQQFDRHSALDIVIRESVPGKPMTWSGPGFVRVQSGAGLRFTISNIPFMMDFNIIIRYEPESVEDWIANIAIKPFGTAGSEHCRSEAAFQEPHLLPLPSTARMELLPTPICLEPGREYFVDVYFSASGPETQSSILIDSLGLIPRINSVENLCDKNDLEEYQQYHCIEIASEIGPHILPETCAKLIGSLSARIHNGAVSCRCHPQGSVNSNCEKLGGQCECKPNVIGRCCDKCSAGSYGFGSQGCLSCGCHPQGSVSALCDQVTGQCLCRPEVYGQQCHRCLAGYFGFPHCRPCPCNGFAELCDPQTGECLNCRGFTTGANCERCRDGYYGNPLKREPCHPCMCPEAPTSSRHFAHSCYEDPWTQELVCNCLGGYSGDRCDECSSGFYGSPKTAEGQCLPCSCNDNIDPEDPDSCKADTGECLKCLYNTSGPSCEFCKPGYFGSALLRTCRECNCNPLGVNPAECPSGDGLCMCDQTTGACPCLPNVMGSMCDQCSPGYWNMVQGIGCQICGCNPKHSQNNLCDQFTGQCSCKPGYMGRRCDICDENTFGESEIHSTSCKCNTHGTLKPECDEDTGVCNCRTGVTGRSCDQCARGYSQEFPSCSRCHVCFDQWDNIITILTQKIQKLMKFAAAHGDKKAVPGCDIDFKGHEDTISQIEMILRSPVLSSEVLLDLKKDHDRIRQKVSQMYQQPDILDQFPDLSSVIEDIRKDADHLSETLQKRSELYHRINYMQLQDLLNKIRNYYQMTLSAGERINGTKAIITHGAKTRSMVTAMLEDLTPKESIVLHQLKMLKTSDIQNLNEKICGVPGDLPCVVAVCGGALCQDNQGNKHCGGPNCNGALPLSTNAIGKAGQAATLLKNVTSQLKGAENKIENIRKMTEDNKKKALQINRQLEKNKDQLEREGENVKELIKRLKNFLLEESAPPEDIEKVANYVLGINVSGTPQELIQVLESLKGLMTRCDDSATNVNELNKQVEEAEALLLRAQETENTTKALLNPDELIINLDKVEKIQGQTREDFAKLNEKIEESRTKISQTRNQTSRTDAELQNFSEKQSEMEEEVTSLKTKMQMNRNQVTNARSEAEKAQNQAISTNKDFADLKIEYANLQEKLKTKGLSLATLEKLNQLKKEAEELIQETEEKAKRISGLEKKIQDLNQIKQDKADQLKQLEDQVIAIKNEITEQANKYATCKS</sequence>
<dbReference type="InterPro" id="IPR056558">
    <property type="entry name" value="LAMB1-4_helical"/>
</dbReference>
<dbReference type="InterPro" id="IPR056860">
    <property type="entry name" value="LAMB4_dom"/>
</dbReference>
<evidence type="ECO:0000256" key="12">
    <source>
        <dbReference type="PROSITE-ProRule" id="PRU00460"/>
    </source>
</evidence>
<feature type="disulfide bond" evidence="12">
    <location>
        <begin position="489"/>
        <end position="503"/>
    </location>
</feature>
<dbReference type="Gene3D" id="2.170.300.10">
    <property type="entry name" value="Tie2 ligand-binding domain superfamily"/>
    <property type="match status" value="1"/>
</dbReference>
<evidence type="ECO:0000256" key="9">
    <source>
        <dbReference type="ARBA" id="ARBA00023157"/>
    </source>
</evidence>
<feature type="disulfide bond" evidence="12">
    <location>
        <begin position="809"/>
        <end position="821"/>
    </location>
</feature>
<feature type="disulfide bond" evidence="12">
    <location>
        <begin position="362"/>
        <end position="371"/>
    </location>
</feature>
<dbReference type="PROSITE" id="PS51117">
    <property type="entry name" value="LAMININ_NTER"/>
    <property type="match status" value="1"/>
</dbReference>
<evidence type="ECO:0000256" key="2">
    <source>
        <dbReference type="ARBA" id="ARBA00022525"/>
    </source>
</evidence>
<feature type="coiled-coil region" evidence="13">
    <location>
        <begin position="1468"/>
        <end position="1530"/>
    </location>
</feature>
<keyword evidence="5" id="KW-0677">Repeat</keyword>
<feature type="domain" description="Laminin EGF-like" evidence="16">
    <location>
        <begin position="395"/>
        <end position="454"/>
    </location>
</feature>
<evidence type="ECO:0000256" key="14">
    <source>
        <dbReference type="SAM" id="MobiDB-lite"/>
    </source>
</evidence>
<dbReference type="Pfam" id="PF00053">
    <property type="entry name" value="EGF_laminin"/>
    <property type="match status" value="11"/>
</dbReference>
<keyword evidence="4 15" id="KW-0732">Signal</keyword>
<dbReference type="SMART" id="SM00136">
    <property type="entry name" value="LamNT"/>
    <property type="match status" value="1"/>
</dbReference>
<feature type="domain" description="Laminin IV type B" evidence="17">
    <location>
        <begin position="545"/>
        <end position="803"/>
    </location>
</feature>
<dbReference type="Proteomes" id="UP001652642">
    <property type="component" value="Chromosome 5"/>
</dbReference>
<feature type="domain" description="Laminin N-terminal" evidence="18">
    <location>
        <begin position="25"/>
        <end position="264"/>
    </location>
</feature>
<evidence type="ECO:0000313" key="20">
    <source>
        <dbReference type="RefSeq" id="XP_072856749.1"/>
    </source>
</evidence>
<evidence type="ECO:0000256" key="11">
    <source>
        <dbReference type="ARBA" id="ARBA00023292"/>
    </source>
</evidence>
<evidence type="ECO:0000256" key="8">
    <source>
        <dbReference type="ARBA" id="ARBA00023054"/>
    </source>
</evidence>
<name>A0ABM5GGG8_9SAUR</name>
<evidence type="ECO:0000256" key="10">
    <source>
        <dbReference type="ARBA" id="ARBA00023180"/>
    </source>
</evidence>
<dbReference type="PROSITE" id="PS51116">
    <property type="entry name" value="LAMININ_IVB"/>
    <property type="match status" value="1"/>
</dbReference>
<dbReference type="GeneID" id="110080786"/>
<feature type="disulfide bond" evidence="12">
    <location>
        <begin position="1189"/>
        <end position="1198"/>
    </location>
</feature>
<feature type="disulfide bond" evidence="12">
    <location>
        <begin position="1168"/>
        <end position="1180"/>
    </location>
</feature>
<feature type="chain" id="PRO_5047001597" evidence="15">
    <location>
        <begin position="21"/>
        <end position="1801"/>
    </location>
</feature>
<evidence type="ECO:0000256" key="3">
    <source>
        <dbReference type="ARBA" id="ARBA00022530"/>
    </source>
</evidence>
<evidence type="ECO:0000256" key="13">
    <source>
        <dbReference type="SAM" id="Coils"/>
    </source>
</evidence>
<feature type="domain" description="Laminin EGF-like" evidence="16">
    <location>
        <begin position="1062"/>
        <end position="1124"/>
    </location>
</feature>
<feature type="domain" description="Laminin EGF-like" evidence="16">
    <location>
        <begin position="455"/>
        <end position="505"/>
    </location>
</feature>
<dbReference type="SMART" id="SM00180">
    <property type="entry name" value="EGF_Lam"/>
    <property type="match status" value="13"/>
</dbReference>
<feature type="disulfide bond" evidence="12">
    <location>
        <begin position="922"/>
        <end position="931"/>
    </location>
</feature>
<evidence type="ECO:0000313" key="19">
    <source>
        <dbReference type="Proteomes" id="UP001652642"/>
    </source>
</evidence>
<accession>A0ABM5GGG8</accession>
<reference evidence="20" key="1">
    <citation type="submission" date="2025-08" db="UniProtKB">
        <authorList>
            <consortium name="RefSeq"/>
        </authorList>
    </citation>
    <scope>IDENTIFICATION</scope>
</reference>
<dbReference type="PROSITE" id="PS01248">
    <property type="entry name" value="EGF_LAM_1"/>
    <property type="match status" value="6"/>
</dbReference>
<feature type="domain" description="Laminin EGF-like" evidence="16">
    <location>
        <begin position="809"/>
        <end position="861"/>
    </location>
</feature>
<dbReference type="InterPro" id="IPR013015">
    <property type="entry name" value="Laminin_IV_B"/>
</dbReference>
<evidence type="ECO:0000259" key="18">
    <source>
        <dbReference type="PROSITE" id="PS51117"/>
    </source>
</evidence>
<feature type="coiled-coil region" evidence="13">
    <location>
        <begin position="1571"/>
        <end position="1601"/>
    </location>
</feature>
<keyword evidence="8 13" id="KW-0175">Coiled coil</keyword>
<feature type="disulfide bond" evidence="12">
    <location>
        <begin position="811"/>
        <end position="828"/>
    </location>
</feature>
<keyword evidence="10" id="KW-0325">Glycoprotein</keyword>
<dbReference type="RefSeq" id="XP_072856749.1">
    <property type="nucleotide sequence ID" value="XM_073000648.1"/>
</dbReference>
<feature type="domain" description="Laminin EGF-like" evidence="16">
    <location>
        <begin position="863"/>
        <end position="902"/>
    </location>
</feature>
<dbReference type="CDD" id="cd00055">
    <property type="entry name" value="EGF_Lam"/>
    <property type="match status" value="13"/>
</dbReference>
<comment type="caution">
    <text evidence="12">Lacks conserved residue(s) required for the propagation of feature annotation.</text>
</comment>
<dbReference type="InterPro" id="IPR056863">
    <property type="entry name" value="LMN_ATRN_NET-like_EGF"/>
</dbReference>
<dbReference type="InterPro" id="IPR050440">
    <property type="entry name" value="Laminin/Netrin_ECM"/>
</dbReference>
<dbReference type="Gene3D" id="2.60.120.260">
    <property type="entry name" value="Galactose-binding domain-like"/>
    <property type="match status" value="1"/>
</dbReference>
<dbReference type="InterPro" id="IPR002049">
    <property type="entry name" value="LE_dom"/>
</dbReference>
<evidence type="ECO:0000256" key="6">
    <source>
        <dbReference type="ARBA" id="ARBA00022869"/>
    </source>
</evidence>
<dbReference type="PROSITE" id="PS50027">
    <property type="entry name" value="EGF_LAM_2"/>
    <property type="match status" value="8"/>
</dbReference>
<dbReference type="PANTHER" id="PTHR10574">
    <property type="entry name" value="NETRIN/LAMININ-RELATED"/>
    <property type="match status" value="1"/>
</dbReference>
<feature type="disulfide bond" evidence="12">
    <location>
        <begin position="830"/>
        <end position="839"/>
    </location>
</feature>
<dbReference type="InterPro" id="IPR000742">
    <property type="entry name" value="EGF"/>
</dbReference>
<proteinExistence type="predicted"/>
<keyword evidence="11 12" id="KW-0424">Laminin EGF-like domain</keyword>
<evidence type="ECO:0000256" key="4">
    <source>
        <dbReference type="ARBA" id="ARBA00022729"/>
    </source>
</evidence>
<dbReference type="PANTHER" id="PTHR10574:SF279">
    <property type="entry name" value="LAMININ SUBUNIT BETA 4"/>
    <property type="match status" value="1"/>
</dbReference>
<feature type="disulfide bond" evidence="12">
    <location>
        <begin position="1170"/>
        <end position="1187"/>
    </location>
</feature>
<evidence type="ECO:0000256" key="15">
    <source>
        <dbReference type="SAM" id="SignalP"/>
    </source>
</evidence>
<comment type="subcellular location">
    <subcellularLocation>
        <location evidence="1">Secreted</location>
        <location evidence="1">Extracellular space</location>
        <location evidence="1">Extracellular matrix</location>
        <location evidence="1">Basement membrane</location>
    </subcellularLocation>
</comment>
<dbReference type="Pfam" id="PF00055">
    <property type="entry name" value="Laminin_N"/>
    <property type="match status" value="1"/>
</dbReference>
<feature type="signal peptide" evidence="15">
    <location>
        <begin position="1"/>
        <end position="20"/>
    </location>
</feature>
<keyword evidence="9 12" id="KW-1015">Disulfide bond</keyword>
<feature type="domain" description="Laminin EGF-like" evidence="16">
    <location>
        <begin position="1168"/>
        <end position="1214"/>
    </location>
</feature>
<feature type="domain" description="Laminin EGF-like" evidence="16">
    <location>
        <begin position="332"/>
        <end position="394"/>
    </location>
</feature>
<evidence type="ECO:0000259" key="16">
    <source>
        <dbReference type="PROSITE" id="PS50027"/>
    </source>
</evidence>
<dbReference type="InterPro" id="IPR008211">
    <property type="entry name" value="Laminin_N"/>
</dbReference>
<evidence type="ECO:0000259" key="17">
    <source>
        <dbReference type="PROSITE" id="PS51116"/>
    </source>
</evidence>
<dbReference type="CDD" id="cd22301">
    <property type="entry name" value="cc_LAMB4_C"/>
    <property type="match status" value="1"/>
</dbReference>
<feature type="domain" description="Laminin EGF-like" evidence="16">
    <location>
        <begin position="903"/>
        <end position="950"/>
    </location>
</feature>
<dbReference type="SUPFAM" id="SSF57196">
    <property type="entry name" value="EGF/Laminin"/>
    <property type="match status" value="13"/>
</dbReference>
<feature type="compositionally biased region" description="Polar residues" evidence="14">
    <location>
        <begin position="1642"/>
        <end position="1662"/>
    </location>
</feature>
<evidence type="ECO:0000256" key="7">
    <source>
        <dbReference type="ARBA" id="ARBA00022889"/>
    </source>
</evidence>
<organism evidence="19 20">
    <name type="scientific">Pogona vitticeps</name>
    <name type="common">central bearded dragon</name>
    <dbReference type="NCBI Taxonomy" id="103695"/>
    <lineage>
        <taxon>Eukaryota</taxon>
        <taxon>Metazoa</taxon>
        <taxon>Chordata</taxon>
        <taxon>Craniata</taxon>
        <taxon>Vertebrata</taxon>
        <taxon>Euteleostomi</taxon>
        <taxon>Lepidosauria</taxon>
        <taxon>Squamata</taxon>
        <taxon>Bifurcata</taxon>
        <taxon>Unidentata</taxon>
        <taxon>Episquamata</taxon>
        <taxon>Toxicofera</taxon>
        <taxon>Iguania</taxon>
        <taxon>Acrodonta</taxon>
        <taxon>Agamidae</taxon>
        <taxon>Amphibolurinae</taxon>
        <taxon>Pogona</taxon>
    </lineage>
</organism>
<keyword evidence="3" id="KW-0272">Extracellular matrix</keyword>
<gene>
    <name evidence="20" type="primary">LAMB4</name>
</gene>
<keyword evidence="2" id="KW-0964">Secreted</keyword>
<feature type="region of interest" description="Disordered" evidence="14">
    <location>
        <begin position="1640"/>
        <end position="1665"/>
    </location>
</feature>
<keyword evidence="19" id="KW-1185">Reference proteome</keyword>
<dbReference type="Pfam" id="PF24999">
    <property type="entry name" value="LAMB4"/>
    <property type="match status" value="1"/>
</dbReference>
<dbReference type="Pfam" id="PF24973">
    <property type="entry name" value="EGF_LMN_ATRN"/>
    <property type="match status" value="1"/>
</dbReference>
<dbReference type="Pfam" id="PF23219">
    <property type="entry name" value="LAMB1"/>
    <property type="match status" value="1"/>
</dbReference>
<protein>
    <submittedName>
        <fullName evidence="20">Laminin subunit beta-4</fullName>
    </submittedName>
</protein>
<dbReference type="Pfam" id="PF21199">
    <property type="entry name" value="LAMININ_IV_B"/>
    <property type="match status" value="1"/>
</dbReference>
<dbReference type="SMART" id="SM00181">
    <property type="entry name" value="EGF"/>
    <property type="match status" value="7"/>
</dbReference>
<dbReference type="PRINTS" id="PR00011">
    <property type="entry name" value="EGFLAMININ"/>
</dbReference>
<evidence type="ECO:0000256" key="1">
    <source>
        <dbReference type="ARBA" id="ARBA00004302"/>
    </source>
</evidence>
<keyword evidence="7" id="KW-0130">Cell adhesion</keyword>
<evidence type="ECO:0000256" key="5">
    <source>
        <dbReference type="ARBA" id="ARBA00022737"/>
    </source>
</evidence>
<feature type="disulfide bond" evidence="12">
    <location>
        <begin position="425"/>
        <end position="434"/>
    </location>
</feature>
<feature type="disulfide bond" evidence="12">
    <location>
        <begin position="934"/>
        <end position="948"/>
    </location>
</feature>
<dbReference type="Gene3D" id="2.10.25.10">
    <property type="entry name" value="Laminin"/>
    <property type="match status" value="11"/>
</dbReference>
<feature type="disulfide bond" evidence="12">
    <location>
        <begin position="878"/>
        <end position="887"/>
    </location>
</feature>
<feature type="disulfide bond" evidence="12">
    <location>
        <begin position="1092"/>
        <end position="1101"/>
    </location>
</feature>
<keyword evidence="6" id="KW-0084">Basement membrane</keyword>
<feature type="disulfide bond" evidence="12">
    <location>
        <begin position="477"/>
        <end position="486"/>
    </location>
</feature>